<dbReference type="PANTHER" id="PTHR43330:SF27">
    <property type="entry name" value="METHIONINE AMINOPEPTIDASE"/>
    <property type="match status" value="1"/>
</dbReference>
<protein>
    <recommendedName>
        <fullName evidence="6 7">Methionine aminopeptidase</fullName>
        <shortName evidence="6">MAP</shortName>
        <shortName evidence="6">MetAP</shortName>
        <ecNumber evidence="6 7">3.4.11.18</ecNumber>
    </recommendedName>
    <alternativeName>
        <fullName evidence="6">Peptidase M</fullName>
    </alternativeName>
</protein>
<organism evidence="9 10">
    <name type="scientific">Candidatus Spechtbacteria bacterium RIFCSPLOWO2_12_FULL_38_22</name>
    <dbReference type="NCBI Taxonomy" id="1802165"/>
    <lineage>
        <taxon>Bacteria</taxon>
        <taxon>Candidatus Spechtiibacteriota</taxon>
    </lineage>
</organism>
<feature type="binding site" evidence="6">
    <location>
        <position position="105"/>
    </location>
    <ligand>
        <name>a divalent metal cation</name>
        <dbReference type="ChEBI" id="CHEBI:60240"/>
        <label>1</label>
    </ligand>
</feature>
<keyword evidence="5 6" id="KW-0378">Hydrolase</keyword>
<dbReference type="HAMAP" id="MF_01974">
    <property type="entry name" value="MetAP_1"/>
    <property type="match status" value="1"/>
</dbReference>
<dbReference type="GO" id="GO:0046872">
    <property type="term" value="F:metal ion binding"/>
    <property type="evidence" value="ECO:0007669"/>
    <property type="project" value="UniProtKB-UniRule"/>
</dbReference>
<dbReference type="GO" id="GO:0005829">
    <property type="term" value="C:cytosol"/>
    <property type="evidence" value="ECO:0007669"/>
    <property type="project" value="TreeGrafter"/>
</dbReference>
<feature type="binding site" evidence="6">
    <location>
        <position position="77"/>
    </location>
    <ligand>
        <name>substrate</name>
    </ligand>
</feature>
<dbReference type="PRINTS" id="PR00599">
    <property type="entry name" value="MAPEPTIDASE"/>
</dbReference>
<feature type="binding site" evidence="6">
    <location>
        <position position="94"/>
    </location>
    <ligand>
        <name>a divalent metal cation</name>
        <dbReference type="ChEBI" id="CHEBI:60240"/>
        <label>1</label>
    </ligand>
</feature>
<feature type="domain" description="Peptidase M24" evidence="8">
    <location>
        <begin position="12"/>
        <end position="249"/>
    </location>
</feature>
<evidence type="ECO:0000256" key="4">
    <source>
        <dbReference type="ARBA" id="ARBA00022723"/>
    </source>
</evidence>
<reference evidence="9 10" key="1">
    <citation type="journal article" date="2016" name="Nat. Commun.">
        <title>Thousands of microbial genomes shed light on interconnected biogeochemical processes in an aquifer system.</title>
        <authorList>
            <person name="Anantharaman K."/>
            <person name="Brown C.T."/>
            <person name="Hug L.A."/>
            <person name="Sharon I."/>
            <person name="Castelle C.J."/>
            <person name="Probst A.J."/>
            <person name="Thomas B.C."/>
            <person name="Singh A."/>
            <person name="Wilkins M.J."/>
            <person name="Karaoz U."/>
            <person name="Brodie E.L."/>
            <person name="Williams K.H."/>
            <person name="Hubbard S.S."/>
            <person name="Banfield J.F."/>
        </authorList>
    </citation>
    <scope>NUCLEOTIDE SEQUENCE [LARGE SCALE GENOMIC DNA]</scope>
</reference>
<proteinExistence type="inferred from homology"/>
<dbReference type="NCBIfam" id="TIGR00500">
    <property type="entry name" value="met_pdase_I"/>
    <property type="match status" value="1"/>
</dbReference>
<evidence type="ECO:0000313" key="10">
    <source>
        <dbReference type="Proteomes" id="UP000176770"/>
    </source>
</evidence>
<dbReference type="InterPro" id="IPR000994">
    <property type="entry name" value="Pept_M24"/>
</dbReference>
<evidence type="ECO:0000256" key="5">
    <source>
        <dbReference type="ARBA" id="ARBA00022801"/>
    </source>
</evidence>
<dbReference type="PANTHER" id="PTHR43330">
    <property type="entry name" value="METHIONINE AMINOPEPTIDASE"/>
    <property type="match status" value="1"/>
</dbReference>
<dbReference type="GO" id="GO:0070006">
    <property type="term" value="F:metalloaminopeptidase activity"/>
    <property type="evidence" value="ECO:0007669"/>
    <property type="project" value="UniProtKB-UniRule"/>
</dbReference>
<dbReference type="AlphaFoldDB" id="A0A1G2HI56"/>
<dbReference type="Gene3D" id="3.90.230.10">
    <property type="entry name" value="Creatinase/methionine aminopeptidase superfamily"/>
    <property type="match status" value="1"/>
</dbReference>
<feature type="binding site" evidence="6">
    <location>
        <position position="242"/>
    </location>
    <ligand>
        <name>a divalent metal cation</name>
        <dbReference type="ChEBI" id="CHEBI:60240"/>
        <label>1</label>
    </ligand>
</feature>
<comment type="caution">
    <text evidence="9">The sequence shown here is derived from an EMBL/GenBank/DDBJ whole genome shotgun (WGS) entry which is preliminary data.</text>
</comment>
<evidence type="ECO:0000256" key="3">
    <source>
        <dbReference type="ARBA" id="ARBA00022670"/>
    </source>
</evidence>
<evidence type="ECO:0000313" key="9">
    <source>
        <dbReference type="EMBL" id="OGZ62182.1"/>
    </source>
</evidence>
<evidence type="ECO:0000256" key="7">
    <source>
        <dbReference type="RuleBase" id="RU003653"/>
    </source>
</evidence>
<comment type="subunit">
    <text evidence="6">Monomer.</text>
</comment>
<dbReference type="InterPro" id="IPR001714">
    <property type="entry name" value="Pept_M24_MAP"/>
</dbReference>
<dbReference type="GO" id="GO:0004239">
    <property type="term" value="F:initiator methionyl aminopeptidase activity"/>
    <property type="evidence" value="ECO:0007669"/>
    <property type="project" value="UniProtKB-UniRule"/>
</dbReference>
<comment type="function">
    <text evidence="1 6">Removes the N-terminal methionine from nascent proteins. The N-terminal methionine is often cleaved when the second residue in the primary sequence is small and uncharged (Met-Ala-, Cys, Gly, Pro, Ser, Thr, or Val). Requires deformylation of the N(alpha)-formylated initiator methionine before it can be hydrolyzed.</text>
</comment>
<dbReference type="InterPro" id="IPR036005">
    <property type="entry name" value="Creatinase/aminopeptidase-like"/>
</dbReference>
<dbReference type="CDD" id="cd01086">
    <property type="entry name" value="MetAP1"/>
    <property type="match status" value="1"/>
</dbReference>
<evidence type="ECO:0000256" key="6">
    <source>
        <dbReference type="HAMAP-Rule" id="MF_01974"/>
    </source>
</evidence>
<keyword evidence="3 6" id="KW-0645">Protease</keyword>
<keyword evidence="4 6" id="KW-0479">Metal-binding</keyword>
<feature type="binding site" evidence="6">
    <location>
        <position position="242"/>
    </location>
    <ligand>
        <name>a divalent metal cation</name>
        <dbReference type="ChEBI" id="CHEBI:60240"/>
        <label>2</label>
        <note>catalytic</note>
    </ligand>
</feature>
<feature type="binding site" evidence="6">
    <location>
        <position position="168"/>
    </location>
    <ligand>
        <name>a divalent metal cation</name>
        <dbReference type="ChEBI" id="CHEBI:60240"/>
        <label>2</label>
        <note>catalytic</note>
    </ligand>
</feature>
<keyword evidence="2 6" id="KW-0031">Aminopeptidase</keyword>
<dbReference type="EMBL" id="MHOK01000006">
    <property type="protein sequence ID" value="OGZ62182.1"/>
    <property type="molecule type" value="Genomic_DNA"/>
</dbReference>
<evidence type="ECO:0000256" key="1">
    <source>
        <dbReference type="ARBA" id="ARBA00002521"/>
    </source>
</evidence>
<dbReference type="STRING" id="1802165.A3F94_01210"/>
<evidence type="ECO:0000259" key="8">
    <source>
        <dbReference type="Pfam" id="PF00557"/>
    </source>
</evidence>
<evidence type="ECO:0000256" key="2">
    <source>
        <dbReference type="ARBA" id="ARBA00022438"/>
    </source>
</evidence>
<comment type="catalytic activity">
    <reaction evidence="6 7">
        <text>Release of N-terminal amino acids, preferentially methionine, from peptides and arylamides.</text>
        <dbReference type="EC" id="3.4.11.18"/>
    </reaction>
</comment>
<gene>
    <name evidence="6" type="primary">map</name>
    <name evidence="9" type="ORF">A3F94_01210</name>
</gene>
<sequence>MIHIKTPQEIAHMRESGRIAALILDEVKKAVVPGATTLELNVLAEKLIKKYEVKSAFKDYEGFPAVICTSVNDVVVHGVPNSIPLKEGDILSLDFGVIKDGWYSDMGETVGVGEISYEAKRLIRVTRKALKLGIKKARIGNTTGDIGNTIERYIKSEGFEVVKELVGHGIGRALHEDPSVPNYGSRRSGQELKEGMVIAIEPMVVAVPAPGFGRQAGPADLKLHKDNFGYVSSHGYTTAYAEHTVVITKRGADILTQ</sequence>
<feature type="binding site" evidence="6">
    <location>
        <position position="201"/>
    </location>
    <ligand>
        <name>a divalent metal cation</name>
        <dbReference type="ChEBI" id="CHEBI:60240"/>
        <label>2</label>
        <note>catalytic</note>
    </ligand>
</feature>
<dbReference type="SUPFAM" id="SSF55920">
    <property type="entry name" value="Creatinase/aminopeptidase"/>
    <property type="match status" value="1"/>
</dbReference>
<dbReference type="GO" id="GO:0006508">
    <property type="term" value="P:proteolysis"/>
    <property type="evidence" value="ECO:0007669"/>
    <property type="project" value="UniProtKB-KW"/>
</dbReference>
<dbReference type="Pfam" id="PF00557">
    <property type="entry name" value="Peptidase_M24"/>
    <property type="match status" value="1"/>
</dbReference>
<dbReference type="Proteomes" id="UP000176770">
    <property type="component" value="Unassembled WGS sequence"/>
</dbReference>
<comment type="similarity">
    <text evidence="6">Belongs to the peptidase M24A family. Methionine aminopeptidase type 1 subfamily.</text>
</comment>
<accession>A0A1G2HI56</accession>
<feature type="binding site" evidence="6">
    <location>
        <position position="105"/>
    </location>
    <ligand>
        <name>a divalent metal cation</name>
        <dbReference type="ChEBI" id="CHEBI:60240"/>
        <label>2</label>
        <note>catalytic</note>
    </ligand>
</feature>
<comment type="cofactor">
    <cofactor evidence="6">
        <name>Co(2+)</name>
        <dbReference type="ChEBI" id="CHEBI:48828"/>
    </cofactor>
    <cofactor evidence="6">
        <name>Zn(2+)</name>
        <dbReference type="ChEBI" id="CHEBI:29105"/>
    </cofactor>
    <cofactor evidence="6">
        <name>Mn(2+)</name>
        <dbReference type="ChEBI" id="CHEBI:29035"/>
    </cofactor>
    <cofactor evidence="6">
        <name>Fe(2+)</name>
        <dbReference type="ChEBI" id="CHEBI:29033"/>
    </cofactor>
    <text evidence="6">Binds 2 divalent metal cations per subunit. Has a high-affinity and a low affinity metal-binding site. The true nature of the physiological cofactor is under debate. The enzyme is active with cobalt, zinc, manganese or divalent iron ions. Most likely, methionine aminopeptidases function as mononuclear Fe(2+)-metalloproteases under physiological conditions, and the catalytically relevant metal-binding site has been assigned to the histidine-containing high-affinity site.</text>
</comment>
<name>A0A1G2HI56_9BACT</name>
<dbReference type="EC" id="3.4.11.18" evidence="6 7"/>
<feature type="binding site" evidence="6">
    <location>
        <position position="175"/>
    </location>
    <ligand>
        <name>substrate</name>
    </ligand>
</feature>
<dbReference type="InterPro" id="IPR002467">
    <property type="entry name" value="Pept_M24A_MAP1"/>
</dbReference>